<evidence type="ECO:0000256" key="1">
    <source>
        <dbReference type="SAM" id="Phobius"/>
    </source>
</evidence>
<feature type="transmembrane region" description="Helical" evidence="1">
    <location>
        <begin position="34"/>
        <end position="57"/>
    </location>
</feature>
<organism evidence="2 3">
    <name type="scientific">Blastomyces silverae</name>
    <dbReference type="NCBI Taxonomy" id="2060906"/>
    <lineage>
        <taxon>Eukaryota</taxon>
        <taxon>Fungi</taxon>
        <taxon>Dikarya</taxon>
        <taxon>Ascomycota</taxon>
        <taxon>Pezizomycotina</taxon>
        <taxon>Eurotiomycetes</taxon>
        <taxon>Eurotiomycetidae</taxon>
        <taxon>Onygenales</taxon>
        <taxon>Ajellomycetaceae</taxon>
        <taxon>Blastomyces</taxon>
    </lineage>
</organism>
<name>A0A0H1B772_9EURO</name>
<dbReference type="Proteomes" id="UP000053573">
    <property type="component" value="Unassembled WGS sequence"/>
</dbReference>
<accession>A0A0H1B772</accession>
<reference evidence="3" key="1">
    <citation type="journal article" date="2015" name="PLoS Genet.">
        <title>The dynamic genome and transcriptome of the human fungal pathogen Blastomyces and close relative Emmonsia.</title>
        <authorList>
            <person name="Munoz J.F."/>
            <person name="Gauthier G.M."/>
            <person name="Desjardins C.A."/>
            <person name="Gallo J.E."/>
            <person name="Holder J."/>
            <person name="Sullivan T.D."/>
            <person name="Marty A.J."/>
            <person name="Carmen J.C."/>
            <person name="Chen Z."/>
            <person name="Ding L."/>
            <person name="Gujja S."/>
            <person name="Magrini V."/>
            <person name="Misas E."/>
            <person name="Mitreva M."/>
            <person name="Priest M."/>
            <person name="Saif S."/>
            <person name="Whiston E.A."/>
            <person name="Young S."/>
            <person name="Zeng Q."/>
            <person name="Goldman W.E."/>
            <person name="Mardis E.R."/>
            <person name="Taylor J.W."/>
            <person name="McEwen J.G."/>
            <person name="Clay O.K."/>
            <person name="Klein B.S."/>
            <person name="Cuomo C.A."/>
        </authorList>
    </citation>
    <scope>NUCLEOTIDE SEQUENCE [LARGE SCALE GENOMIC DNA]</scope>
    <source>
        <strain evidence="3">UAMH 139</strain>
    </source>
</reference>
<evidence type="ECO:0000313" key="3">
    <source>
        <dbReference type="Proteomes" id="UP000053573"/>
    </source>
</evidence>
<keyword evidence="1" id="KW-0472">Membrane</keyword>
<dbReference type="AlphaFoldDB" id="A0A0H1B772"/>
<comment type="caution">
    <text evidence="2">The sequence shown here is derived from an EMBL/GenBank/DDBJ whole genome shotgun (WGS) entry which is preliminary data.</text>
</comment>
<keyword evidence="1" id="KW-1133">Transmembrane helix</keyword>
<proteinExistence type="predicted"/>
<keyword evidence="1" id="KW-0812">Transmembrane</keyword>
<protein>
    <submittedName>
        <fullName evidence="2">Uncharacterized protein</fullName>
    </submittedName>
</protein>
<dbReference type="EMBL" id="LDEV01002945">
    <property type="protein sequence ID" value="KLJ06918.1"/>
    <property type="molecule type" value="Genomic_DNA"/>
</dbReference>
<sequence>MLNPSSRRRGGRMLSCLLVYRVRVKQRHVRNWLGIIRLVVSEQLLFAQILSVLVLSISSSKMRQKQRSRTLAA</sequence>
<evidence type="ECO:0000313" key="2">
    <source>
        <dbReference type="EMBL" id="KLJ06918.1"/>
    </source>
</evidence>
<keyword evidence="3" id="KW-1185">Reference proteome</keyword>
<gene>
    <name evidence="2" type="ORF">EMPG_17590</name>
</gene>